<sequence>MTLKKLRKKYKMWLTLAFVFMVLMFVMMGLQIDGWVEVCMGATFFCLVMAVYVMLRYGRCRVCYNLLDPYVLFHGGHCKFCGTPVEDEEEKKC</sequence>
<dbReference type="EMBL" id="NFHM01000001">
    <property type="protein sequence ID" value="OUN45812.1"/>
    <property type="molecule type" value="Genomic_DNA"/>
</dbReference>
<keyword evidence="1" id="KW-1133">Transmembrane helix</keyword>
<accession>A0A1Y3UAH1</accession>
<evidence type="ECO:0000313" key="3">
    <source>
        <dbReference type="Proteomes" id="UP000195455"/>
    </source>
</evidence>
<dbReference type="Proteomes" id="UP000195455">
    <property type="component" value="Unassembled WGS sequence"/>
</dbReference>
<gene>
    <name evidence="2" type="ORF">B5G26_01990</name>
</gene>
<name>A0A1Y3UAH1_9FIRM</name>
<evidence type="ECO:0000256" key="1">
    <source>
        <dbReference type="SAM" id="Phobius"/>
    </source>
</evidence>
<reference evidence="3" key="1">
    <citation type="submission" date="2017-04" db="EMBL/GenBank/DDBJ databases">
        <title>Function of individual gut microbiota members based on whole genome sequencing of pure cultures obtained from chicken caecum.</title>
        <authorList>
            <person name="Medvecky M."/>
            <person name="Cejkova D."/>
            <person name="Polansky O."/>
            <person name="Karasova D."/>
            <person name="Kubasova T."/>
            <person name="Cizek A."/>
            <person name="Rychlik I."/>
        </authorList>
    </citation>
    <scope>NUCLEOTIDE SEQUENCE [LARGE SCALE GENOMIC DNA]</scope>
    <source>
        <strain evidence="3">An75</strain>
    </source>
</reference>
<comment type="caution">
    <text evidence="2">The sequence shown here is derived from an EMBL/GenBank/DDBJ whole genome shotgun (WGS) entry which is preliminary data.</text>
</comment>
<organism evidence="2 3">
    <name type="scientific">Anaerotignum lactatifermentans</name>
    <dbReference type="NCBI Taxonomy" id="160404"/>
    <lineage>
        <taxon>Bacteria</taxon>
        <taxon>Bacillati</taxon>
        <taxon>Bacillota</taxon>
        <taxon>Clostridia</taxon>
        <taxon>Lachnospirales</taxon>
        <taxon>Anaerotignaceae</taxon>
        <taxon>Anaerotignum</taxon>
    </lineage>
</organism>
<keyword evidence="1" id="KW-0812">Transmembrane</keyword>
<evidence type="ECO:0000313" key="2">
    <source>
        <dbReference type="EMBL" id="OUN45812.1"/>
    </source>
</evidence>
<proteinExistence type="predicted"/>
<dbReference type="AlphaFoldDB" id="A0A1Y3UAH1"/>
<dbReference type="RefSeq" id="WP_087988508.1">
    <property type="nucleotide sequence ID" value="NZ_JBKYBB010000050.1"/>
</dbReference>
<feature type="transmembrane region" description="Helical" evidence="1">
    <location>
        <begin position="35"/>
        <end position="55"/>
    </location>
</feature>
<keyword evidence="1" id="KW-0472">Membrane</keyword>
<feature type="transmembrane region" description="Helical" evidence="1">
    <location>
        <begin position="12"/>
        <end position="29"/>
    </location>
</feature>
<protein>
    <submittedName>
        <fullName evidence="2">Uncharacterized protein</fullName>
    </submittedName>
</protein>